<evidence type="ECO:0000313" key="2">
    <source>
        <dbReference type="EMBL" id="CAF4552591.1"/>
    </source>
</evidence>
<gene>
    <name evidence="2" type="ORF">BYL167_LOCUS38175</name>
    <name evidence="3" type="ORF">SMN809_LOCUS51116</name>
</gene>
<dbReference type="EMBL" id="CAJOBH010088418">
    <property type="protein sequence ID" value="CAF4552591.1"/>
    <property type="molecule type" value="Genomic_DNA"/>
</dbReference>
<accession>A0A8S2YE68</accession>
<reference evidence="2" key="1">
    <citation type="submission" date="2021-02" db="EMBL/GenBank/DDBJ databases">
        <authorList>
            <person name="Nowell W R."/>
        </authorList>
    </citation>
    <scope>NUCLEOTIDE SEQUENCE</scope>
</reference>
<name>A0A8S2YE68_9BILA</name>
<dbReference type="EMBL" id="CAJOBI010170667">
    <property type="protein sequence ID" value="CAF4887584.1"/>
    <property type="molecule type" value="Genomic_DNA"/>
</dbReference>
<feature type="region of interest" description="Disordered" evidence="1">
    <location>
        <begin position="1"/>
        <end position="63"/>
    </location>
</feature>
<feature type="non-terminal residue" evidence="2">
    <location>
        <position position="63"/>
    </location>
</feature>
<evidence type="ECO:0000313" key="4">
    <source>
        <dbReference type="Proteomes" id="UP000681967"/>
    </source>
</evidence>
<feature type="compositionally biased region" description="Polar residues" evidence="1">
    <location>
        <begin position="1"/>
        <end position="10"/>
    </location>
</feature>
<dbReference type="AlphaFoldDB" id="A0A8S2YE68"/>
<proteinExistence type="predicted"/>
<dbReference type="Proteomes" id="UP000676336">
    <property type="component" value="Unassembled WGS sequence"/>
</dbReference>
<evidence type="ECO:0000313" key="3">
    <source>
        <dbReference type="EMBL" id="CAF4887584.1"/>
    </source>
</evidence>
<sequence>MCITQFNTWLQRRRQHQQQQQQHVSPKPRRKSAVDSKPTKEILSTPSTPKLLGSPRLARFHQR</sequence>
<dbReference type="Proteomes" id="UP000681967">
    <property type="component" value="Unassembled WGS sequence"/>
</dbReference>
<comment type="caution">
    <text evidence="2">The sequence shown here is derived from an EMBL/GenBank/DDBJ whole genome shotgun (WGS) entry which is preliminary data.</text>
</comment>
<evidence type="ECO:0000256" key="1">
    <source>
        <dbReference type="SAM" id="MobiDB-lite"/>
    </source>
</evidence>
<organism evidence="2 4">
    <name type="scientific">Rotaria magnacalcarata</name>
    <dbReference type="NCBI Taxonomy" id="392030"/>
    <lineage>
        <taxon>Eukaryota</taxon>
        <taxon>Metazoa</taxon>
        <taxon>Spiralia</taxon>
        <taxon>Gnathifera</taxon>
        <taxon>Rotifera</taxon>
        <taxon>Eurotatoria</taxon>
        <taxon>Bdelloidea</taxon>
        <taxon>Philodinida</taxon>
        <taxon>Philodinidae</taxon>
        <taxon>Rotaria</taxon>
    </lineage>
</organism>
<protein>
    <submittedName>
        <fullName evidence="2">Uncharacterized protein</fullName>
    </submittedName>
</protein>